<reference evidence="2" key="1">
    <citation type="journal article" date="2021" name="Nat. Commun.">
        <title>Genomic analyses provide insights into spinach domestication and the genetic basis of agronomic traits.</title>
        <authorList>
            <person name="Cai X."/>
            <person name="Sun X."/>
            <person name="Xu C."/>
            <person name="Sun H."/>
            <person name="Wang X."/>
            <person name="Ge C."/>
            <person name="Zhang Z."/>
            <person name="Wang Q."/>
            <person name="Fei Z."/>
            <person name="Jiao C."/>
            <person name="Wang Q."/>
        </authorList>
    </citation>
    <scope>NUCLEOTIDE SEQUENCE [LARGE SCALE GENOMIC DNA]</scope>
    <source>
        <strain evidence="2">cv. Varoflay</strain>
    </source>
</reference>
<dbReference type="RefSeq" id="XP_021862112.1">
    <property type="nucleotide sequence ID" value="XM_022006420.1"/>
</dbReference>
<reference evidence="3" key="2">
    <citation type="submission" date="2025-04" db="UniProtKB">
        <authorList>
            <consortium name="RefSeq"/>
        </authorList>
    </citation>
    <scope>IDENTIFICATION</scope>
    <source>
        <tissue evidence="4 5">Leaf</tissue>
    </source>
</reference>
<dbReference type="RefSeq" id="XP_056699681.1">
    <property type="nucleotide sequence ID" value="XM_056843703.1"/>
</dbReference>
<dbReference type="KEGG" id="soe:110801103"/>
<evidence type="ECO:0000313" key="2">
    <source>
        <dbReference type="Proteomes" id="UP000813463"/>
    </source>
</evidence>
<dbReference type="AlphaFoldDB" id="A0A9R0J7K6"/>
<evidence type="ECO:0000313" key="4">
    <source>
        <dbReference type="RefSeq" id="XP_056699680.1"/>
    </source>
</evidence>
<evidence type="ECO:0000313" key="6">
    <source>
        <dbReference type="RefSeq" id="XP_056699682.1"/>
    </source>
</evidence>
<proteinExistence type="predicted"/>
<evidence type="ECO:0000313" key="3">
    <source>
        <dbReference type="RefSeq" id="XP_021862112.1"/>
    </source>
</evidence>
<dbReference type="RefSeq" id="XP_056699680.1">
    <property type="nucleotide sequence ID" value="XM_056843702.1"/>
</dbReference>
<gene>
    <name evidence="3 4 5 6" type="primary">LOC110801103</name>
</gene>
<accession>A0A9R0J7K6</accession>
<feature type="region of interest" description="Disordered" evidence="1">
    <location>
        <begin position="102"/>
        <end position="124"/>
    </location>
</feature>
<evidence type="ECO:0000313" key="5">
    <source>
        <dbReference type="RefSeq" id="XP_056699681.1"/>
    </source>
</evidence>
<dbReference type="RefSeq" id="XP_056699682.1">
    <property type="nucleotide sequence ID" value="XM_056843704.1"/>
</dbReference>
<sequence>MRNEQVSRYIVQQPIVLDELPLDDEWIAEIEELVLPSSNTWLSALDRASRRLARAAQNGEESTDEFQYEDVEVQMLSDDDEVAPAYNSYEIYVDDVGDDAQMGATTTGTTISDDVDDTSFGYND</sequence>
<dbReference type="Proteomes" id="UP000813463">
    <property type="component" value="Chromosome 4"/>
</dbReference>
<evidence type="ECO:0000256" key="1">
    <source>
        <dbReference type="SAM" id="MobiDB-lite"/>
    </source>
</evidence>
<keyword evidence="2" id="KW-1185">Reference proteome</keyword>
<protein>
    <submittedName>
        <fullName evidence="3">Uncharacterized protein LOC110801103</fullName>
    </submittedName>
    <submittedName>
        <fullName evidence="4 5">Uncharacterized protein isoform X2</fullName>
    </submittedName>
</protein>
<organism evidence="2 3">
    <name type="scientific">Spinacia oleracea</name>
    <name type="common">Spinach</name>
    <dbReference type="NCBI Taxonomy" id="3562"/>
    <lineage>
        <taxon>Eukaryota</taxon>
        <taxon>Viridiplantae</taxon>
        <taxon>Streptophyta</taxon>
        <taxon>Embryophyta</taxon>
        <taxon>Tracheophyta</taxon>
        <taxon>Spermatophyta</taxon>
        <taxon>Magnoliopsida</taxon>
        <taxon>eudicotyledons</taxon>
        <taxon>Gunneridae</taxon>
        <taxon>Pentapetalae</taxon>
        <taxon>Caryophyllales</taxon>
        <taxon>Chenopodiaceae</taxon>
        <taxon>Chenopodioideae</taxon>
        <taxon>Anserineae</taxon>
        <taxon>Spinacia</taxon>
    </lineage>
</organism>
<name>A0A9R0J7K6_SPIOL</name>
<dbReference type="GeneID" id="110801103"/>
<feature type="compositionally biased region" description="Polar residues" evidence="1">
    <location>
        <begin position="103"/>
        <end position="112"/>
    </location>
</feature>